<dbReference type="InterPro" id="IPR020449">
    <property type="entry name" value="Tscrpt_reg_AraC-type_HTH"/>
</dbReference>
<evidence type="ECO:0000313" key="13">
    <source>
        <dbReference type="EMBL" id="MEQ2358833.1"/>
    </source>
</evidence>
<dbReference type="PROSITE" id="PS00041">
    <property type="entry name" value="HTH_ARAC_FAMILY_1"/>
    <property type="match status" value="1"/>
</dbReference>
<dbReference type="EMBL" id="JBBMEI010000031">
    <property type="protein sequence ID" value="MEQ2358833.1"/>
    <property type="molecule type" value="Genomic_DNA"/>
</dbReference>
<keyword evidence="14" id="KW-1185">Reference proteome</keyword>
<feature type="modified residue" description="4-aspartylphosphate" evidence="10">
    <location>
        <position position="54"/>
    </location>
</feature>
<evidence type="ECO:0000313" key="14">
    <source>
        <dbReference type="Proteomes" id="UP001446032"/>
    </source>
</evidence>
<gene>
    <name evidence="13" type="ORF">WMO75_10880</name>
</gene>
<dbReference type="SUPFAM" id="SSF52172">
    <property type="entry name" value="CheY-like"/>
    <property type="match status" value="1"/>
</dbReference>
<feature type="domain" description="HTH araC/xylS-type" evidence="11">
    <location>
        <begin position="439"/>
        <end position="537"/>
    </location>
</feature>
<dbReference type="SMART" id="SM00342">
    <property type="entry name" value="HTH_ARAC"/>
    <property type="match status" value="1"/>
</dbReference>
<evidence type="ECO:0000256" key="10">
    <source>
        <dbReference type="PROSITE-ProRule" id="PRU00169"/>
    </source>
</evidence>
<proteinExistence type="predicted"/>
<dbReference type="CDD" id="cd17536">
    <property type="entry name" value="REC_YesN-like"/>
    <property type="match status" value="1"/>
</dbReference>
<evidence type="ECO:0000256" key="5">
    <source>
        <dbReference type="ARBA" id="ARBA00023012"/>
    </source>
</evidence>
<reference evidence="13 14" key="1">
    <citation type="submission" date="2024-03" db="EMBL/GenBank/DDBJ databases">
        <title>Human intestinal bacterial collection.</title>
        <authorList>
            <person name="Pauvert C."/>
            <person name="Hitch T.C.A."/>
            <person name="Clavel T."/>
        </authorList>
    </citation>
    <scope>NUCLEOTIDE SEQUENCE [LARGE SCALE GENOMIC DNA]</scope>
    <source>
        <strain evidence="13 14">CLA-AA-H95</strain>
    </source>
</reference>
<dbReference type="InterPro" id="IPR018062">
    <property type="entry name" value="HTH_AraC-typ_CS"/>
</dbReference>
<dbReference type="Gene3D" id="3.40.50.2300">
    <property type="match status" value="1"/>
</dbReference>
<evidence type="ECO:0000256" key="7">
    <source>
        <dbReference type="ARBA" id="ARBA00023125"/>
    </source>
</evidence>
<dbReference type="SUPFAM" id="SSF46689">
    <property type="entry name" value="Homeodomain-like"/>
    <property type="match status" value="2"/>
</dbReference>
<keyword evidence="5" id="KW-0902">Two-component regulatory system</keyword>
<comment type="caution">
    <text evidence="13">The sequence shown here is derived from an EMBL/GenBank/DDBJ whole genome shotgun (WGS) entry which is preliminary data.</text>
</comment>
<comment type="subcellular location">
    <subcellularLocation>
        <location evidence="1">Cytoplasm</location>
    </subcellularLocation>
</comment>
<dbReference type="InterPro" id="IPR009057">
    <property type="entry name" value="Homeodomain-like_sf"/>
</dbReference>
<feature type="domain" description="Response regulatory" evidence="12">
    <location>
        <begin position="2"/>
        <end position="119"/>
    </location>
</feature>
<keyword evidence="6" id="KW-0805">Transcription regulation</keyword>
<sequence length="548" mass="64213">MRLLIAEDELWLRKRLVSTIDWSSYGISKVYEAEDGGEALEIALKEKPDIVITDIRMPELSGIDLMKKLNENSIFSKMIVVSGYDDFEYAQGALRMGAINYLLKPVDEEELLDSVKRCVEELKKEKNKETVFDKQSAASEMLMEHIYEDLIFETSEKRTEELLQKLSRKEIGFPFQSAAVVNMQVREHTFFVNDKVKSDMWSVYQWLRRNLQEDCYECQYLYMRGSQIVLLLFGDDPEAKFMERVENWVQLILEALQKELNISLFMAAGDVTDDFSGIHRSYEMAQKKIKEKRAEEKRILALRNQETEQELNTRFDDVYGEYDFKLLIKEIRNGDSEKAQTELQAILQSSSRRLQSADMMKLQLFYMNFINRIAGACLPECEAYADELAMQCMTVMRELIYIGSDTIVTEMWDCLRKFVEKLVEVYQENNGKRKHWMIDQVLQYVEENYNTALSTRDIAGRFFMNTSYFSKLFHEQMGCTFSNYLINVRVEKAKMMLTQTNMKLYDIAEAVGYTNVQYFSTIFKEKEGLTPSAFRQMRSAVKDEYTGK</sequence>
<evidence type="ECO:0000259" key="11">
    <source>
        <dbReference type="PROSITE" id="PS01124"/>
    </source>
</evidence>
<dbReference type="PANTHER" id="PTHR42713:SF3">
    <property type="entry name" value="TRANSCRIPTIONAL REGULATORY PROTEIN HPTR"/>
    <property type="match status" value="1"/>
</dbReference>
<keyword evidence="7" id="KW-0238">DNA-binding</keyword>
<dbReference type="InterPro" id="IPR041522">
    <property type="entry name" value="CdaR_GGDEF"/>
</dbReference>
<evidence type="ECO:0000256" key="4">
    <source>
        <dbReference type="ARBA" id="ARBA00022553"/>
    </source>
</evidence>
<keyword evidence="4 10" id="KW-0597">Phosphoprotein</keyword>
<dbReference type="PROSITE" id="PS01124">
    <property type="entry name" value="HTH_ARAC_FAMILY_2"/>
    <property type="match status" value="1"/>
</dbReference>
<dbReference type="PRINTS" id="PR00032">
    <property type="entry name" value="HTHARAC"/>
</dbReference>
<dbReference type="PANTHER" id="PTHR42713">
    <property type="entry name" value="HISTIDINE KINASE-RELATED"/>
    <property type="match status" value="1"/>
</dbReference>
<dbReference type="InterPro" id="IPR011006">
    <property type="entry name" value="CheY-like_superfamily"/>
</dbReference>
<evidence type="ECO:0000256" key="9">
    <source>
        <dbReference type="ARBA" id="ARBA00024867"/>
    </source>
</evidence>
<evidence type="ECO:0000259" key="12">
    <source>
        <dbReference type="PROSITE" id="PS50110"/>
    </source>
</evidence>
<dbReference type="Pfam" id="PF12833">
    <property type="entry name" value="HTH_18"/>
    <property type="match status" value="1"/>
</dbReference>
<name>A0ABV1AMU1_9FIRM</name>
<dbReference type="SMART" id="SM00448">
    <property type="entry name" value="REC"/>
    <property type="match status" value="1"/>
</dbReference>
<dbReference type="InterPro" id="IPR001789">
    <property type="entry name" value="Sig_transdc_resp-reg_receiver"/>
</dbReference>
<keyword evidence="3" id="KW-0963">Cytoplasm</keyword>
<dbReference type="InterPro" id="IPR018060">
    <property type="entry name" value="HTH_AraC"/>
</dbReference>
<dbReference type="PROSITE" id="PS50110">
    <property type="entry name" value="RESPONSE_REGULATORY"/>
    <property type="match status" value="1"/>
</dbReference>
<evidence type="ECO:0000256" key="1">
    <source>
        <dbReference type="ARBA" id="ARBA00004496"/>
    </source>
</evidence>
<organism evidence="13 14">
    <name type="scientific">Blautia intestinihominis</name>
    <dbReference type="NCBI Taxonomy" id="3133152"/>
    <lineage>
        <taxon>Bacteria</taxon>
        <taxon>Bacillati</taxon>
        <taxon>Bacillota</taxon>
        <taxon>Clostridia</taxon>
        <taxon>Lachnospirales</taxon>
        <taxon>Lachnospiraceae</taxon>
        <taxon>Blautia</taxon>
    </lineage>
</organism>
<evidence type="ECO:0000256" key="8">
    <source>
        <dbReference type="ARBA" id="ARBA00023163"/>
    </source>
</evidence>
<dbReference type="Gene3D" id="1.10.10.60">
    <property type="entry name" value="Homeodomain-like"/>
    <property type="match status" value="2"/>
</dbReference>
<dbReference type="Proteomes" id="UP001446032">
    <property type="component" value="Unassembled WGS sequence"/>
</dbReference>
<dbReference type="InterPro" id="IPR051552">
    <property type="entry name" value="HptR"/>
</dbReference>
<accession>A0ABV1AMU1</accession>
<evidence type="ECO:0000256" key="3">
    <source>
        <dbReference type="ARBA" id="ARBA00022490"/>
    </source>
</evidence>
<dbReference type="Pfam" id="PF00072">
    <property type="entry name" value="Response_reg"/>
    <property type="match status" value="1"/>
</dbReference>
<keyword evidence="8" id="KW-0804">Transcription</keyword>
<dbReference type="Pfam" id="PF17853">
    <property type="entry name" value="GGDEF_2"/>
    <property type="match status" value="1"/>
</dbReference>
<protein>
    <recommendedName>
        <fullName evidence="2">Stage 0 sporulation protein A homolog</fullName>
    </recommendedName>
</protein>
<comment type="function">
    <text evidence="9">May play the central regulatory role in sporulation. It may be an element of the effector pathway responsible for the activation of sporulation genes in response to nutritional stress. Spo0A may act in concert with spo0H (a sigma factor) to control the expression of some genes that are critical to the sporulation process.</text>
</comment>
<evidence type="ECO:0000256" key="6">
    <source>
        <dbReference type="ARBA" id="ARBA00023015"/>
    </source>
</evidence>
<evidence type="ECO:0000256" key="2">
    <source>
        <dbReference type="ARBA" id="ARBA00018672"/>
    </source>
</evidence>
<dbReference type="RefSeq" id="WP_349078018.1">
    <property type="nucleotide sequence ID" value="NZ_JBBMEI010000031.1"/>
</dbReference>